<evidence type="ECO:0000256" key="7">
    <source>
        <dbReference type="ARBA" id="ARBA00023065"/>
    </source>
</evidence>
<evidence type="ECO:0000256" key="10">
    <source>
        <dbReference type="ARBA" id="ARBA00035120"/>
    </source>
</evidence>
<dbReference type="Proteomes" id="UP001223743">
    <property type="component" value="Unassembled WGS sequence"/>
</dbReference>
<evidence type="ECO:0000256" key="8">
    <source>
        <dbReference type="ARBA" id="ARBA00023136"/>
    </source>
</evidence>
<comment type="subcellular location">
    <subcellularLocation>
        <location evidence="1 12">Cell membrane</location>
        <topology evidence="1 12">Multi-pass membrane protein</topology>
    </subcellularLocation>
</comment>
<dbReference type="PANTHER" id="PTHR28259:SF1">
    <property type="entry name" value="FLUORIDE EXPORT PROTEIN 1-RELATED"/>
    <property type="match status" value="1"/>
</dbReference>
<keyword evidence="3" id="KW-0997">Cell inner membrane</keyword>
<protein>
    <recommendedName>
        <fullName evidence="12">Fluoride-specific ion channel FluC</fullName>
    </recommendedName>
</protein>
<evidence type="ECO:0000256" key="6">
    <source>
        <dbReference type="ARBA" id="ARBA00023053"/>
    </source>
</evidence>
<comment type="similarity">
    <text evidence="10 12">Belongs to the fluoride channel Fluc/FEX (TC 1.A.43) family.</text>
</comment>
<sequence length="127" mass="13213">MTTASVLVFVGGGAGAVVRELLVLALGRYSAAFPVDIFAANMLASFLLGLVFGLHQVRRTSDNVALLISTGFCGGMSTFSTFAFGAYSEMASPGEFGLSLLYVIASLVMGYGVTLLGLQTAAQFRRA</sequence>
<reference evidence="13 14" key="1">
    <citation type="submission" date="2023-07" db="EMBL/GenBank/DDBJ databases">
        <title>Genomic Encyclopedia of Type Strains, Phase IV (KMG-IV): sequencing the most valuable type-strain genomes for metagenomic binning, comparative biology and taxonomic classification.</title>
        <authorList>
            <person name="Goeker M."/>
        </authorList>
    </citation>
    <scope>NUCLEOTIDE SEQUENCE [LARGE SCALE GENOMIC DNA]</scope>
    <source>
        <strain evidence="13 14">B1-1</strain>
    </source>
</reference>
<name>A0ABU0M121_9HYPH</name>
<comment type="caution">
    <text evidence="13">The sequence shown here is derived from an EMBL/GenBank/DDBJ whole genome shotgun (WGS) entry which is preliminary data.</text>
</comment>
<evidence type="ECO:0000256" key="5">
    <source>
        <dbReference type="ARBA" id="ARBA00022989"/>
    </source>
</evidence>
<dbReference type="RefSeq" id="WP_266281999.1">
    <property type="nucleotide sequence ID" value="NZ_JAPKNF010000001.1"/>
</dbReference>
<keyword evidence="12" id="KW-0479">Metal-binding</keyword>
<dbReference type="EMBL" id="JAUSWJ010000001">
    <property type="protein sequence ID" value="MDQ0514637.1"/>
    <property type="molecule type" value="Genomic_DNA"/>
</dbReference>
<dbReference type="Pfam" id="PF02537">
    <property type="entry name" value="CRCB"/>
    <property type="match status" value="1"/>
</dbReference>
<keyword evidence="8 12" id="KW-0472">Membrane</keyword>
<dbReference type="PANTHER" id="PTHR28259">
    <property type="entry name" value="FLUORIDE EXPORT PROTEIN 1-RELATED"/>
    <property type="match status" value="1"/>
</dbReference>
<dbReference type="InterPro" id="IPR003691">
    <property type="entry name" value="FluC"/>
</dbReference>
<evidence type="ECO:0000256" key="2">
    <source>
        <dbReference type="ARBA" id="ARBA00022475"/>
    </source>
</evidence>
<keyword evidence="12" id="KW-0813">Transport</keyword>
<evidence type="ECO:0000256" key="1">
    <source>
        <dbReference type="ARBA" id="ARBA00004651"/>
    </source>
</evidence>
<feature type="binding site" evidence="12">
    <location>
        <position position="74"/>
    </location>
    <ligand>
        <name>Na(+)</name>
        <dbReference type="ChEBI" id="CHEBI:29101"/>
        <note>structural</note>
    </ligand>
</feature>
<comment type="catalytic activity">
    <reaction evidence="11">
        <text>fluoride(in) = fluoride(out)</text>
        <dbReference type="Rhea" id="RHEA:76159"/>
        <dbReference type="ChEBI" id="CHEBI:17051"/>
    </reaction>
    <physiologicalReaction direction="left-to-right" evidence="11">
        <dbReference type="Rhea" id="RHEA:76160"/>
    </physiologicalReaction>
</comment>
<keyword evidence="6 12" id="KW-0915">Sodium</keyword>
<comment type="function">
    <text evidence="12">Fluoride-specific ion channel. Important for reducing fluoride concentration in the cell, thus reducing its toxicity.</text>
</comment>
<accession>A0ABU0M121</accession>
<keyword evidence="7 12" id="KW-0406">Ion transport</keyword>
<comment type="activity regulation">
    <text evidence="12">Na(+) is not transported, but it plays an essential structural role and its presence is essential for fluoride channel function.</text>
</comment>
<evidence type="ECO:0000256" key="12">
    <source>
        <dbReference type="HAMAP-Rule" id="MF_00454"/>
    </source>
</evidence>
<evidence type="ECO:0000256" key="3">
    <source>
        <dbReference type="ARBA" id="ARBA00022519"/>
    </source>
</evidence>
<evidence type="ECO:0000313" key="14">
    <source>
        <dbReference type="Proteomes" id="UP001223743"/>
    </source>
</evidence>
<keyword evidence="14" id="KW-1185">Reference proteome</keyword>
<evidence type="ECO:0000256" key="4">
    <source>
        <dbReference type="ARBA" id="ARBA00022692"/>
    </source>
</evidence>
<evidence type="ECO:0000313" key="13">
    <source>
        <dbReference type="EMBL" id="MDQ0514637.1"/>
    </source>
</evidence>
<organism evidence="13 14">
    <name type="scientific">Kaistia geumhonensis</name>
    <dbReference type="NCBI Taxonomy" id="410839"/>
    <lineage>
        <taxon>Bacteria</taxon>
        <taxon>Pseudomonadati</taxon>
        <taxon>Pseudomonadota</taxon>
        <taxon>Alphaproteobacteria</taxon>
        <taxon>Hyphomicrobiales</taxon>
        <taxon>Kaistiaceae</taxon>
        <taxon>Kaistia</taxon>
    </lineage>
</organism>
<feature type="binding site" evidence="12">
    <location>
        <position position="77"/>
    </location>
    <ligand>
        <name>Na(+)</name>
        <dbReference type="ChEBI" id="CHEBI:29101"/>
        <note>structural</note>
    </ligand>
</feature>
<proteinExistence type="inferred from homology"/>
<keyword evidence="2 12" id="KW-1003">Cell membrane</keyword>
<feature type="transmembrane region" description="Helical" evidence="12">
    <location>
        <begin position="99"/>
        <end position="118"/>
    </location>
</feature>
<evidence type="ECO:0000256" key="11">
    <source>
        <dbReference type="ARBA" id="ARBA00035585"/>
    </source>
</evidence>
<keyword evidence="5 12" id="KW-1133">Transmembrane helix</keyword>
<evidence type="ECO:0000256" key="9">
    <source>
        <dbReference type="ARBA" id="ARBA00023303"/>
    </source>
</evidence>
<gene>
    <name evidence="12" type="primary">fluC</name>
    <name evidence="12" type="synonym">crcB</name>
    <name evidence="13" type="ORF">QO015_000250</name>
</gene>
<feature type="transmembrane region" description="Helical" evidence="12">
    <location>
        <begin position="31"/>
        <end position="52"/>
    </location>
</feature>
<keyword evidence="9 12" id="KW-0407">Ion channel</keyword>
<feature type="transmembrane region" description="Helical" evidence="12">
    <location>
        <begin position="64"/>
        <end position="87"/>
    </location>
</feature>
<dbReference type="HAMAP" id="MF_00454">
    <property type="entry name" value="FluC"/>
    <property type="match status" value="1"/>
</dbReference>
<keyword evidence="4 12" id="KW-0812">Transmembrane</keyword>